<organism evidence="1 2">
    <name type="scientific">Vibrio variabilis</name>
    <dbReference type="NCBI Taxonomy" id="990271"/>
    <lineage>
        <taxon>Bacteria</taxon>
        <taxon>Pseudomonadati</taxon>
        <taxon>Pseudomonadota</taxon>
        <taxon>Gammaproteobacteria</taxon>
        <taxon>Vibrionales</taxon>
        <taxon>Vibrionaceae</taxon>
        <taxon>Vibrio</taxon>
    </lineage>
</organism>
<protein>
    <submittedName>
        <fullName evidence="1">Glutamate synthase [NADPH] large chain</fullName>
        <ecNumber evidence="1">1.4.1.13</ecNumber>
    </submittedName>
</protein>
<comment type="caution">
    <text evidence="1">The sequence shown here is derived from an EMBL/GenBank/DDBJ whole genome shotgun (WGS) entry which is preliminary data.</text>
</comment>
<accession>A0ABQ0J5L9</accession>
<dbReference type="EMBL" id="BBMS01000002">
    <property type="protein sequence ID" value="GAL24077.1"/>
    <property type="molecule type" value="Genomic_DNA"/>
</dbReference>
<evidence type="ECO:0000313" key="1">
    <source>
        <dbReference type="EMBL" id="GAL24077.1"/>
    </source>
</evidence>
<keyword evidence="1" id="KW-0560">Oxidoreductase</keyword>
<keyword evidence="2" id="KW-1185">Reference proteome</keyword>
<evidence type="ECO:0000313" key="2">
    <source>
        <dbReference type="Proteomes" id="UP000029223"/>
    </source>
</evidence>
<reference evidence="2" key="1">
    <citation type="submission" date="2014-09" db="EMBL/GenBank/DDBJ databases">
        <title>Vibrio variabilis JCM 19239. (C206) whole genome shotgun sequence.</title>
        <authorList>
            <person name="Sawabe T."/>
            <person name="Meirelles P."/>
            <person name="Nakanishi M."/>
            <person name="Sayaka M."/>
            <person name="Hattori M."/>
            <person name="Ohkuma M."/>
        </authorList>
    </citation>
    <scope>NUCLEOTIDE SEQUENCE [LARGE SCALE GENOMIC DNA]</scope>
    <source>
        <strain evidence="2">JCM 19239</strain>
    </source>
</reference>
<dbReference type="GO" id="GO:0004355">
    <property type="term" value="F:glutamate synthase (NADPH) activity"/>
    <property type="evidence" value="ECO:0007669"/>
    <property type="project" value="UniProtKB-EC"/>
</dbReference>
<name>A0ABQ0J5L9_9VIBR</name>
<gene>
    <name evidence="1" type="ORF">JCM19239_3060</name>
</gene>
<dbReference type="EC" id="1.4.1.13" evidence="1"/>
<dbReference type="Proteomes" id="UP000029223">
    <property type="component" value="Unassembled WGS sequence"/>
</dbReference>
<sequence>MKQVNPDALVSVKLVSEPVLARLLPALPKLMPTSLPSLVTMAARRQAH</sequence>
<proteinExistence type="predicted"/>